<evidence type="ECO:0000313" key="3">
    <source>
        <dbReference type="Proteomes" id="UP000294933"/>
    </source>
</evidence>
<evidence type="ECO:0000313" key="2">
    <source>
        <dbReference type="EMBL" id="TDL13531.1"/>
    </source>
</evidence>
<reference evidence="2 3" key="1">
    <citation type="submission" date="2018-06" db="EMBL/GenBank/DDBJ databases">
        <title>A transcriptomic atlas of mushroom development highlights an independent origin of complex multicellularity.</title>
        <authorList>
            <consortium name="DOE Joint Genome Institute"/>
            <person name="Krizsan K."/>
            <person name="Almasi E."/>
            <person name="Merenyi Z."/>
            <person name="Sahu N."/>
            <person name="Viragh M."/>
            <person name="Koszo T."/>
            <person name="Mondo S."/>
            <person name="Kiss B."/>
            <person name="Balint B."/>
            <person name="Kues U."/>
            <person name="Barry K."/>
            <person name="Hegedus J.C."/>
            <person name="Henrissat B."/>
            <person name="Johnson J."/>
            <person name="Lipzen A."/>
            <person name="Ohm R."/>
            <person name="Nagy I."/>
            <person name="Pangilinan J."/>
            <person name="Yan J."/>
            <person name="Xiong Y."/>
            <person name="Grigoriev I.V."/>
            <person name="Hibbett D.S."/>
            <person name="Nagy L.G."/>
        </authorList>
    </citation>
    <scope>NUCLEOTIDE SEQUENCE [LARGE SCALE GENOMIC DNA]</scope>
    <source>
        <strain evidence="2 3">SZMC22713</strain>
    </source>
</reference>
<proteinExistence type="predicted"/>
<keyword evidence="3" id="KW-1185">Reference proteome</keyword>
<evidence type="ECO:0008006" key="4">
    <source>
        <dbReference type="Google" id="ProtNLM"/>
    </source>
</evidence>
<dbReference type="STRING" id="50990.A0A4Y7PET8"/>
<dbReference type="EMBL" id="ML170563">
    <property type="protein sequence ID" value="TDL13531.1"/>
    <property type="molecule type" value="Genomic_DNA"/>
</dbReference>
<dbReference type="Gene3D" id="3.30.710.10">
    <property type="entry name" value="Potassium Channel Kv1.1, Chain A"/>
    <property type="match status" value="1"/>
</dbReference>
<gene>
    <name evidence="2" type="ORF">BD410DRAFT_846855</name>
</gene>
<dbReference type="OrthoDB" id="3199068at2759"/>
<evidence type="ECO:0000256" key="1">
    <source>
        <dbReference type="SAM" id="MobiDB-lite"/>
    </source>
</evidence>
<protein>
    <recommendedName>
        <fullName evidence="4">BTB domain-containing protein</fullName>
    </recommendedName>
</protein>
<name>A0A4Y7PET8_9AGAM</name>
<sequence length="261" mass="29742">MNKATRERAKKGAEQAFKRDEKYYVQSLVFLVEDCLFKAPRPYFEQSEVFRDTFKLPPVDGVFEGANDETPLRLDGIKANDFRAFLSVLMPLPSSEEPKVTKEEWLGVLSLADMWNFEKIRQVSVDKLGKERMDAVERILLGRRYNIEDWLLAAHLHLARREIFLSIVEAEQLGGLPFVIKMVKVRDLVRVEFGRARGIRTIAKFFGFKLDSTSPDYLTAIASILIIDDPSKADPDDEDGKVPEAGPAKKRAKLHDPDLSD</sequence>
<dbReference type="AlphaFoldDB" id="A0A4Y7PET8"/>
<dbReference type="InterPro" id="IPR011333">
    <property type="entry name" value="SKP1/BTB/POZ_sf"/>
</dbReference>
<dbReference type="Proteomes" id="UP000294933">
    <property type="component" value="Unassembled WGS sequence"/>
</dbReference>
<feature type="region of interest" description="Disordered" evidence="1">
    <location>
        <begin position="229"/>
        <end position="261"/>
    </location>
</feature>
<dbReference type="VEuPathDB" id="FungiDB:BD410DRAFT_846855"/>
<accession>A0A4Y7PET8</accession>
<organism evidence="2 3">
    <name type="scientific">Rickenella mellea</name>
    <dbReference type="NCBI Taxonomy" id="50990"/>
    <lineage>
        <taxon>Eukaryota</taxon>
        <taxon>Fungi</taxon>
        <taxon>Dikarya</taxon>
        <taxon>Basidiomycota</taxon>
        <taxon>Agaricomycotina</taxon>
        <taxon>Agaricomycetes</taxon>
        <taxon>Hymenochaetales</taxon>
        <taxon>Rickenellaceae</taxon>
        <taxon>Rickenella</taxon>
    </lineage>
</organism>